<dbReference type="PANTHER" id="PTHR43685:SF2">
    <property type="entry name" value="GLYCOSYLTRANSFERASE 2-LIKE DOMAIN-CONTAINING PROTEIN"/>
    <property type="match status" value="1"/>
</dbReference>
<dbReference type="OrthoDB" id="396512at2"/>
<evidence type="ECO:0000313" key="2">
    <source>
        <dbReference type="EMBL" id="PWK29450.1"/>
    </source>
</evidence>
<dbReference type="InterPro" id="IPR029044">
    <property type="entry name" value="Nucleotide-diphossugar_trans"/>
</dbReference>
<keyword evidence="2" id="KW-0808">Transferase</keyword>
<protein>
    <submittedName>
        <fullName evidence="2">Glycosyl transferase family 2</fullName>
    </submittedName>
</protein>
<dbReference type="InterPro" id="IPR050834">
    <property type="entry name" value="Glycosyltransf_2"/>
</dbReference>
<comment type="caution">
    <text evidence="2">The sequence shown here is derived from an EMBL/GenBank/DDBJ whole genome shotgun (WGS) entry which is preliminary data.</text>
</comment>
<organism evidence="2 3">
    <name type="scientific">Arcicella aurantiaca</name>
    <dbReference type="NCBI Taxonomy" id="591202"/>
    <lineage>
        <taxon>Bacteria</taxon>
        <taxon>Pseudomonadati</taxon>
        <taxon>Bacteroidota</taxon>
        <taxon>Cytophagia</taxon>
        <taxon>Cytophagales</taxon>
        <taxon>Flectobacillaceae</taxon>
        <taxon>Arcicella</taxon>
    </lineage>
</organism>
<dbReference type="AlphaFoldDB" id="A0A316EFU3"/>
<dbReference type="SUPFAM" id="SSF53448">
    <property type="entry name" value="Nucleotide-diphospho-sugar transferases"/>
    <property type="match status" value="1"/>
</dbReference>
<proteinExistence type="predicted"/>
<reference evidence="2 3" key="1">
    <citation type="submission" date="2018-05" db="EMBL/GenBank/DDBJ databases">
        <title>Genomic Encyclopedia of Archaeal and Bacterial Type Strains, Phase II (KMG-II): from individual species to whole genera.</title>
        <authorList>
            <person name="Goeker M."/>
        </authorList>
    </citation>
    <scope>NUCLEOTIDE SEQUENCE [LARGE SCALE GENOMIC DNA]</scope>
    <source>
        <strain evidence="2 3">DSM 22214</strain>
    </source>
</reference>
<dbReference type="InterPro" id="IPR001173">
    <property type="entry name" value="Glyco_trans_2-like"/>
</dbReference>
<evidence type="ECO:0000313" key="3">
    <source>
        <dbReference type="Proteomes" id="UP000245489"/>
    </source>
</evidence>
<dbReference type="GO" id="GO:0016740">
    <property type="term" value="F:transferase activity"/>
    <property type="evidence" value="ECO:0007669"/>
    <property type="project" value="UniProtKB-KW"/>
</dbReference>
<dbReference type="Proteomes" id="UP000245489">
    <property type="component" value="Unassembled WGS sequence"/>
</dbReference>
<dbReference type="Pfam" id="PF00535">
    <property type="entry name" value="Glycos_transf_2"/>
    <property type="match status" value="1"/>
</dbReference>
<gene>
    <name evidence="2" type="ORF">LV89_00290</name>
</gene>
<dbReference type="RefSeq" id="WP_109741071.1">
    <property type="nucleotide sequence ID" value="NZ_QGGO01000001.1"/>
</dbReference>
<feature type="domain" description="Glycosyltransferase 2-like" evidence="1">
    <location>
        <begin position="9"/>
        <end position="177"/>
    </location>
</feature>
<dbReference type="EMBL" id="QGGO01000001">
    <property type="protein sequence ID" value="PWK29450.1"/>
    <property type="molecule type" value="Genomic_DNA"/>
</dbReference>
<accession>A0A316EFU3</accession>
<dbReference type="Gene3D" id="3.90.550.10">
    <property type="entry name" value="Spore Coat Polysaccharide Biosynthesis Protein SpsA, Chain A"/>
    <property type="match status" value="1"/>
</dbReference>
<name>A0A316EFU3_9BACT</name>
<dbReference type="PANTHER" id="PTHR43685">
    <property type="entry name" value="GLYCOSYLTRANSFERASE"/>
    <property type="match status" value="1"/>
</dbReference>
<sequence length="324" mass="38261">MNEKKIIVTVIALCYNHEKYVLESLQSVVNQGYGNVELIVVDDFSIDKSREKILQFVENNANTRIIFNEKNIGNCRSFNQALKIAQGKYIIDLSTDDIMLPNRISEQVKVFEKSAKVGLVFSDCEYIDEQSRKIEHSTFNDFRKKKNEFPVGNVYAQLLAKKLYINPPTMMVRKTIFDQLGGYDETLTYEDFDFWLRASRICKFDYLPEILMQQRMLSGSHSTKFIQKKNSLTPSVFRVCQKAFLFNETEEENLALIIRLKSLMRQCFFTEHFEVGKEVLKMLKQLKAENWEIKLYTILIFSKLPINFLYLKYNAFRKYLYFRL</sequence>
<evidence type="ECO:0000259" key="1">
    <source>
        <dbReference type="Pfam" id="PF00535"/>
    </source>
</evidence>
<keyword evidence="3" id="KW-1185">Reference proteome</keyword>